<dbReference type="Proteomes" id="UP001152836">
    <property type="component" value="Unassembled WGS sequence"/>
</dbReference>
<dbReference type="GO" id="GO:0005886">
    <property type="term" value="C:plasma membrane"/>
    <property type="evidence" value="ECO:0007669"/>
    <property type="project" value="TreeGrafter"/>
</dbReference>
<accession>A0AAU9ZPC7</accession>
<dbReference type="PROSITE" id="PS50050">
    <property type="entry name" value="TNFR_NGFR_2"/>
    <property type="match status" value="2"/>
</dbReference>
<dbReference type="GO" id="GO:0043065">
    <property type="term" value="P:positive regulation of apoptotic process"/>
    <property type="evidence" value="ECO:0007669"/>
    <property type="project" value="TreeGrafter"/>
</dbReference>
<protein>
    <submittedName>
        <fullName evidence="16">Tnfrsf10b protein</fullName>
    </submittedName>
</protein>
<dbReference type="GO" id="GO:0004888">
    <property type="term" value="F:transmembrane signaling receptor activity"/>
    <property type="evidence" value="ECO:0007669"/>
    <property type="project" value="UniProtKB-ARBA"/>
</dbReference>
<dbReference type="SUPFAM" id="SSF47986">
    <property type="entry name" value="DEATH domain"/>
    <property type="match status" value="1"/>
</dbReference>
<dbReference type="PRINTS" id="PR01956">
    <property type="entry name" value="TNFACTORR10"/>
</dbReference>
<feature type="disulfide bond" evidence="11">
    <location>
        <begin position="83"/>
        <end position="101"/>
    </location>
</feature>
<dbReference type="InterPro" id="IPR001368">
    <property type="entry name" value="TNFR/NGFR_Cys_rich_reg"/>
</dbReference>
<feature type="disulfide bond" evidence="11">
    <location>
        <begin position="120"/>
        <end position="133"/>
    </location>
</feature>
<evidence type="ECO:0000256" key="7">
    <source>
        <dbReference type="ARBA" id="ARBA00023136"/>
    </source>
</evidence>
<comment type="caution">
    <text evidence="16">The sequence shown here is derived from an EMBL/GenBank/DDBJ whole genome shotgun (WGS) entry which is preliminary data.</text>
</comment>
<dbReference type="Pfam" id="PF00531">
    <property type="entry name" value="Death"/>
    <property type="match status" value="1"/>
</dbReference>
<evidence type="ECO:0000259" key="14">
    <source>
        <dbReference type="PROSITE" id="PS50017"/>
    </source>
</evidence>
<keyword evidence="8 11" id="KW-1015">Disulfide bond</keyword>
<gene>
    <name evidence="16" type="primary">Tnfrsf10b</name>
    <name evidence="16" type="ORF">PHOROB_LOCUS11197</name>
</gene>
<evidence type="ECO:0000256" key="9">
    <source>
        <dbReference type="ARBA" id="ARBA00023170"/>
    </source>
</evidence>
<feature type="domain" description="TNFR-Cys" evidence="15">
    <location>
        <begin position="102"/>
        <end position="141"/>
    </location>
</feature>
<feature type="region of interest" description="Disordered" evidence="12">
    <location>
        <begin position="189"/>
        <end position="227"/>
    </location>
</feature>
<feature type="compositionally biased region" description="Polar residues" evidence="12">
    <location>
        <begin position="211"/>
        <end position="220"/>
    </location>
</feature>
<organism evidence="16 17">
    <name type="scientific">Phodopus roborovskii</name>
    <name type="common">Roborovski's desert hamster</name>
    <name type="synonym">Cricetulus roborovskii</name>
    <dbReference type="NCBI Taxonomy" id="109678"/>
    <lineage>
        <taxon>Eukaryota</taxon>
        <taxon>Metazoa</taxon>
        <taxon>Chordata</taxon>
        <taxon>Craniata</taxon>
        <taxon>Vertebrata</taxon>
        <taxon>Euteleostomi</taxon>
        <taxon>Mammalia</taxon>
        <taxon>Eutheria</taxon>
        <taxon>Euarchontoglires</taxon>
        <taxon>Glires</taxon>
        <taxon>Rodentia</taxon>
        <taxon>Myomorpha</taxon>
        <taxon>Muroidea</taxon>
        <taxon>Cricetidae</taxon>
        <taxon>Cricetinae</taxon>
        <taxon>Phodopus</taxon>
    </lineage>
</organism>
<dbReference type="PANTHER" id="PTHR46330">
    <property type="entry name" value="TUMOR NECROSIS FACTOR RECEPTOR SUPERFAMILY MEMBER 10B"/>
    <property type="match status" value="1"/>
</dbReference>
<feature type="repeat" description="TNFR-Cys" evidence="11">
    <location>
        <begin position="102"/>
        <end position="141"/>
    </location>
</feature>
<dbReference type="EMBL" id="CALSGD010001495">
    <property type="protein sequence ID" value="CAH6826486.1"/>
    <property type="molecule type" value="Genomic_DNA"/>
</dbReference>
<evidence type="ECO:0000313" key="16">
    <source>
        <dbReference type="EMBL" id="CAH6826486.1"/>
    </source>
</evidence>
<dbReference type="FunFam" id="2.10.50.10:FF:000004">
    <property type="entry name" value="Tumor necrosis factor receptor superfamily member 6"/>
    <property type="match status" value="1"/>
</dbReference>
<feature type="repeat" description="TNFR-Cys" evidence="11">
    <location>
        <begin position="60"/>
        <end position="101"/>
    </location>
</feature>
<keyword evidence="2 13" id="KW-0812">Transmembrane</keyword>
<evidence type="ECO:0000256" key="1">
    <source>
        <dbReference type="ARBA" id="ARBA00004479"/>
    </source>
</evidence>
<dbReference type="Pfam" id="PF00020">
    <property type="entry name" value="TNFR_c6"/>
    <property type="match status" value="2"/>
</dbReference>
<dbReference type="InterPro" id="IPR034024">
    <property type="entry name" value="TNFRSF10_N"/>
</dbReference>
<evidence type="ECO:0000256" key="6">
    <source>
        <dbReference type="ARBA" id="ARBA00022989"/>
    </source>
</evidence>
<dbReference type="AlphaFoldDB" id="A0AAU9ZPC7"/>
<evidence type="ECO:0000256" key="13">
    <source>
        <dbReference type="SAM" id="Phobius"/>
    </source>
</evidence>
<proteinExistence type="predicted"/>
<sequence>MFSFSGQEVRDLAGVQDLRPSPPRSCQHLSLCPNGHVVSYIPLLHRPCYYLPDENGTCKPCRDGIDFTNSFNKWLSCKICSVCKEDKDEKNRCITTRDTECQCKPESFEDENSPEFCQKCSECTNEEDEVTPCTPKTDRKCVPKGSKLSLIIVILVALAVVLIAVYLVGWKTGLWRRVLQYMKGAYPRRERDCEHEQDSDHSRNLLREETSNVGNDSQYSMEPEVADSSPVGRKLLVPANGNDSVGALKLIFNQCSNIVPFKSWDSLMRQMGLTDNDIQMVRAVTQVPEDTLYQMLLKWLNQTGRSASINNLLDALEAIGERYARDTIEDHAVKTGEFIYQKTTAEPVMMTHICDTSTEET</sequence>
<dbReference type="CDD" id="cd08315">
    <property type="entry name" value="Death_TRAILR_DR4_DR5"/>
    <property type="match status" value="1"/>
</dbReference>
<keyword evidence="7 13" id="KW-0472">Membrane</keyword>
<evidence type="ECO:0000259" key="15">
    <source>
        <dbReference type="PROSITE" id="PS50050"/>
    </source>
</evidence>
<dbReference type="SMART" id="SM00208">
    <property type="entry name" value="TNFR"/>
    <property type="match status" value="2"/>
</dbReference>
<evidence type="ECO:0000256" key="11">
    <source>
        <dbReference type="PROSITE-ProRule" id="PRU00206"/>
    </source>
</evidence>
<dbReference type="PROSITE" id="PS50017">
    <property type="entry name" value="DEATH_DOMAIN"/>
    <property type="match status" value="1"/>
</dbReference>
<keyword evidence="4" id="KW-0732">Signal</keyword>
<keyword evidence="17" id="KW-1185">Reference proteome</keyword>
<comment type="caution">
    <text evidence="11">Lacks conserved residue(s) required for the propagation of feature annotation.</text>
</comment>
<keyword evidence="6 13" id="KW-1133">Transmembrane helix</keyword>
<feature type="disulfide bond" evidence="11">
    <location>
        <begin position="80"/>
        <end position="93"/>
    </location>
</feature>
<evidence type="ECO:0000256" key="5">
    <source>
        <dbReference type="ARBA" id="ARBA00022737"/>
    </source>
</evidence>
<dbReference type="GO" id="GO:0009986">
    <property type="term" value="C:cell surface"/>
    <property type="evidence" value="ECO:0007669"/>
    <property type="project" value="TreeGrafter"/>
</dbReference>
<keyword evidence="5" id="KW-0677">Repeat</keyword>
<feature type="disulfide bond" evidence="11">
    <location>
        <begin position="123"/>
        <end position="141"/>
    </location>
</feature>
<evidence type="ECO:0000256" key="4">
    <source>
        <dbReference type="ARBA" id="ARBA00022729"/>
    </source>
</evidence>
<dbReference type="Gene3D" id="1.10.533.10">
    <property type="entry name" value="Death Domain, Fas"/>
    <property type="match status" value="1"/>
</dbReference>
<feature type="domain" description="Death" evidence="14">
    <location>
        <begin position="263"/>
        <end position="332"/>
    </location>
</feature>
<dbReference type="GO" id="GO:0036462">
    <property type="term" value="P:TRAIL-activated apoptotic signaling pathway"/>
    <property type="evidence" value="ECO:0007669"/>
    <property type="project" value="TreeGrafter"/>
</dbReference>
<keyword evidence="3" id="KW-0053">Apoptosis</keyword>
<dbReference type="FunFam" id="1.10.533.10:FF:000043">
    <property type="entry name" value="Tumor necrosis factor receptor superfamily member 10A"/>
    <property type="match status" value="1"/>
</dbReference>
<keyword evidence="9" id="KW-0675">Receptor</keyword>
<feature type="domain" description="TNFR-Cys" evidence="15">
    <location>
        <begin position="60"/>
        <end position="101"/>
    </location>
</feature>
<dbReference type="SMART" id="SM00005">
    <property type="entry name" value="DEATH"/>
    <property type="match status" value="1"/>
</dbReference>
<dbReference type="CDD" id="cd10580">
    <property type="entry name" value="TNFRSF10"/>
    <property type="match status" value="1"/>
</dbReference>
<evidence type="ECO:0000313" key="17">
    <source>
        <dbReference type="Proteomes" id="UP001152836"/>
    </source>
</evidence>
<evidence type="ECO:0000256" key="3">
    <source>
        <dbReference type="ARBA" id="ARBA00022703"/>
    </source>
</evidence>
<dbReference type="PANTHER" id="PTHR46330:SF1">
    <property type="entry name" value="TUMOR NECROSIS FACTOR RECEPTOR SUPERFAMILY MEMBER 10B"/>
    <property type="match status" value="1"/>
</dbReference>
<keyword evidence="10" id="KW-0325">Glycoprotein</keyword>
<feature type="transmembrane region" description="Helical" evidence="13">
    <location>
        <begin position="148"/>
        <end position="169"/>
    </location>
</feature>
<dbReference type="GO" id="GO:0045569">
    <property type="term" value="F:TRAIL binding"/>
    <property type="evidence" value="ECO:0007669"/>
    <property type="project" value="InterPro"/>
</dbReference>
<dbReference type="InterPro" id="IPR000488">
    <property type="entry name" value="Death_dom"/>
</dbReference>
<evidence type="ECO:0000256" key="2">
    <source>
        <dbReference type="ARBA" id="ARBA00022692"/>
    </source>
</evidence>
<evidence type="ECO:0000256" key="12">
    <source>
        <dbReference type="SAM" id="MobiDB-lite"/>
    </source>
</evidence>
<dbReference type="InterPro" id="IPR052491">
    <property type="entry name" value="TNFRSF10"/>
</dbReference>
<reference evidence="16" key="1">
    <citation type="submission" date="2022-06" db="EMBL/GenBank/DDBJ databases">
        <authorList>
            <person name="Andreotti S."/>
            <person name="Wyler E."/>
        </authorList>
    </citation>
    <scope>NUCLEOTIDE SEQUENCE</scope>
</reference>
<dbReference type="InterPro" id="IPR020465">
    <property type="entry name" value="TNFR_10"/>
</dbReference>
<dbReference type="SUPFAM" id="SSF57586">
    <property type="entry name" value="TNF receptor-like"/>
    <property type="match status" value="1"/>
</dbReference>
<dbReference type="Gene3D" id="2.10.50.10">
    <property type="entry name" value="Tumor Necrosis Factor Receptor, subunit A, domain 2"/>
    <property type="match status" value="2"/>
</dbReference>
<evidence type="ECO:0000256" key="8">
    <source>
        <dbReference type="ARBA" id="ARBA00023157"/>
    </source>
</evidence>
<name>A0AAU9ZPC7_PHORO</name>
<comment type="subcellular location">
    <subcellularLocation>
        <location evidence="1">Membrane</location>
        <topology evidence="1">Single-pass type I membrane protein</topology>
    </subcellularLocation>
</comment>
<evidence type="ECO:0000256" key="10">
    <source>
        <dbReference type="ARBA" id="ARBA00023180"/>
    </source>
</evidence>
<feature type="compositionally biased region" description="Basic and acidic residues" evidence="12">
    <location>
        <begin position="189"/>
        <end position="210"/>
    </location>
</feature>
<dbReference type="InterPro" id="IPR034029">
    <property type="entry name" value="TNFRSF10A/B_death"/>
</dbReference>
<dbReference type="InterPro" id="IPR011029">
    <property type="entry name" value="DEATH-like_dom_sf"/>
</dbReference>